<dbReference type="EMBL" id="BMYK01000014">
    <property type="protein sequence ID" value="GHC91313.1"/>
    <property type="molecule type" value="Genomic_DNA"/>
</dbReference>
<name>A0ABQ3G6B1_9BURK</name>
<keyword evidence="3" id="KW-1185">Reference proteome</keyword>
<evidence type="ECO:0000313" key="2">
    <source>
        <dbReference type="EMBL" id="GHC91313.1"/>
    </source>
</evidence>
<evidence type="ECO:0000313" key="3">
    <source>
        <dbReference type="Proteomes" id="UP000626210"/>
    </source>
</evidence>
<feature type="domain" description="Oxidoreductase-like" evidence="1">
    <location>
        <begin position="31"/>
        <end position="66"/>
    </location>
</feature>
<comment type="caution">
    <text evidence="2">The sequence shown here is derived from an EMBL/GenBank/DDBJ whole genome shotgun (WGS) entry which is preliminary data.</text>
</comment>
<proteinExistence type="predicted"/>
<dbReference type="Pfam" id="PF09791">
    <property type="entry name" value="Oxidored-like"/>
    <property type="match status" value="1"/>
</dbReference>
<gene>
    <name evidence="2" type="ORF">GCM10007320_40210</name>
</gene>
<reference evidence="3" key="1">
    <citation type="journal article" date="2019" name="Int. J. Syst. Evol. Microbiol.">
        <title>The Global Catalogue of Microorganisms (GCM) 10K type strain sequencing project: providing services to taxonomists for standard genome sequencing and annotation.</title>
        <authorList>
            <consortium name="The Broad Institute Genomics Platform"/>
            <consortium name="The Broad Institute Genome Sequencing Center for Infectious Disease"/>
            <person name="Wu L."/>
            <person name="Ma J."/>
        </authorList>
    </citation>
    <scope>NUCLEOTIDE SEQUENCE [LARGE SCALE GENOMIC DNA]</scope>
    <source>
        <strain evidence="3">KCTC 23314</strain>
    </source>
</reference>
<dbReference type="RefSeq" id="WP_189688678.1">
    <property type="nucleotide sequence ID" value="NZ_BMYK01000014.1"/>
</dbReference>
<dbReference type="Proteomes" id="UP000626210">
    <property type="component" value="Unassembled WGS sequence"/>
</dbReference>
<organism evidence="2 3">
    <name type="scientific">Pseudorhodoferax aquiterrae</name>
    <dbReference type="NCBI Taxonomy" id="747304"/>
    <lineage>
        <taxon>Bacteria</taxon>
        <taxon>Pseudomonadati</taxon>
        <taxon>Pseudomonadota</taxon>
        <taxon>Betaproteobacteria</taxon>
        <taxon>Burkholderiales</taxon>
        <taxon>Comamonadaceae</taxon>
    </lineage>
</organism>
<accession>A0ABQ3G6B1</accession>
<sequence>MTLAPPTDAASARAAIDAIAARLAARGIAGMRAPPPEPTTCCGRGCNGCVWEGYLGAVVWWCEDAQALLAEAAPA</sequence>
<evidence type="ECO:0000259" key="1">
    <source>
        <dbReference type="Pfam" id="PF09791"/>
    </source>
</evidence>
<protein>
    <recommendedName>
        <fullName evidence="1">Oxidoreductase-like domain-containing protein</fullName>
    </recommendedName>
</protein>
<dbReference type="InterPro" id="IPR019180">
    <property type="entry name" value="Oxidoreductase-like_N"/>
</dbReference>